<reference evidence="5 6" key="2">
    <citation type="journal article" date="2016" name="Genome Biol. Evol.">
        <title>Extensive mobilome-driven genome diversification in mouse gut-associated Bacteroides vulgatus mpk.</title>
        <authorList>
            <person name="Lange A."/>
            <person name="Beier S."/>
            <person name="Steimle A."/>
            <person name="Autenrieth I.B."/>
            <person name="Huson D.H."/>
            <person name="Frick J.S."/>
        </authorList>
    </citation>
    <scope>NUCLEOTIDE SEQUENCE [LARGE SCALE GENOMIC DNA]</scope>
    <source>
        <strain evidence="6">mpk</strain>
    </source>
</reference>
<dbReference type="InterPro" id="IPR041222">
    <property type="entry name" value="PriA_3primeBD"/>
</dbReference>
<dbReference type="EMBL" id="CP013020">
    <property type="protein sequence ID" value="ALK84088.1"/>
    <property type="molecule type" value="Genomic_DNA"/>
</dbReference>
<dbReference type="GO" id="GO:0043138">
    <property type="term" value="F:3'-5' DNA helicase activity"/>
    <property type="evidence" value="ECO:0007669"/>
    <property type="project" value="TreeGrafter"/>
</dbReference>
<proteinExistence type="predicted"/>
<dbReference type="InterPro" id="IPR042115">
    <property type="entry name" value="PriA_3primeBD_sf"/>
</dbReference>
<dbReference type="Proteomes" id="UP000061587">
    <property type="component" value="Chromosome"/>
</dbReference>
<evidence type="ECO:0000259" key="4">
    <source>
        <dbReference type="Pfam" id="PF17764"/>
    </source>
</evidence>
<dbReference type="AlphaFoldDB" id="A0A0P0M1Q1"/>
<evidence type="ECO:0000256" key="3">
    <source>
        <dbReference type="ARBA" id="ARBA00023125"/>
    </source>
</evidence>
<reference evidence="6" key="1">
    <citation type="submission" date="2015-10" db="EMBL/GenBank/DDBJ databases">
        <title>Extensive mobilome-driven genome diversification in gut-associated Bacteroides vulgatus mpk.</title>
        <authorList>
            <person name="Beier S."/>
            <person name="Lange A."/>
            <person name="Huson D.H."/>
            <person name="Frick J.-S."/>
            <person name="Autenrieth I.B."/>
        </authorList>
    </citation>
    <scope>NUCLEOTIDE SEQUENCE [LARGE SCALE GENOMIC DNA]</scope>
    <source>
        <strain evidence="6">mpk</strain>
    </source>
</reference>
<dbReference type="GO" id="GO:0005524">
    <property type="term" value="F:ATP binding"/>
    <property type="evidence" value="ECO:0007669"/>
    <property type="project" value="UniProtKB-KW"/>
</dbReference>
<gene>
    <name evidence="5" type="ORF">BvMPK_1481</name>
</gene>
<dbReference type="Pfam" id="PF17764">
    <property type="entry name" value="PriA_3primeBD"/>
    <property type="match status" value="1"/>
</dbReference>
<dbReference type="Gene3D" id="3.40.1440.60">
    <property type="entry name" value="PriA, 3(prime) DNA-binding domain"/>
    <property type="match status" value="1"/>
</dbReference>
<dbReference type="FunFam" id="3.40.1440.60:FF:000001">
    <property type="entry name" value="Primosomal protein N"/>
    <property type="match status" value="1"/>
</dbReference>
<dbReference type="GO" id="GO:0003677">
    <property type="term" value="F:DNA binding"/>
    <property type="evidence" value="ECO:0007669"/>
    <property type="project" value="UniProtKB-KW"/>
</dbReference>
<dbReference type="GO" id="GO:0006310">
    <property type="term" value="P:DNA recombination"/>
    <property type="evidence" value="ECO:0007669"/>
    <property type="project" value="TreeGrafter"/>
</dbReference>
<sequence length="115" mass="13117">MKKFVDVIVPLPIANQYTYSLPQEMEEMVQIGCRVVVPFGKKKFYTAIVTNVHYAAPEGYETKDIAEVLDSSPVLLPKQYEFWQWLAEYYLCTLGDVYKAAIPSGMKLESETLVV</sequence>
<dbReference type="GO" id="GO:0006302">
    <property type="term" value="P:double-strand break repair"/>
    <property type="evidence" value="ECO:0007669"/>
    <property type="project" value="TreeGrafter"/>
</dbReference>
<keyword evidence="3" id="KW-0238">DNA-binding</keyword>
<dbReference type="PANTHER" id="PTHR30580:SF0">
    <property type="entry name" value="PRIMOSOMAL PROTEIN N"/>
    <property type="match status" value="1"/>
</dbReference>
<name>A0A0P0M1Q1_PHOVU</name>
<dbReference type="PATRIC" id="fig|821.40.peg.1767"/>
<evidence type="ECO:0000256" key="1">
    <source>
        <dbReference type="ARBA" id="ARBA00022741"/>
    </source>
</evidence>
<keyword evidence="1" id="KW-0547">Nucleotide-binding</keyword>
<keyword evidence="2" id="KW-0067">ATP-binding</keyword>
<evidence type="ECO:0000313" key="5">
    <source>
        <dbReference type="EMBL" id="ALK84088.1"/>
    </source>
</evidence>
<protein>
    <submittedName>
        <fullName evidence="5">Primosomal protein N</fullName>
    </submittedName>
</protein>
<organism evidence="5 6">
    <name type="scientific">Phocaeicola vulgatus</name>
    <name type="common">Bacteroides vulgatus</name>
    <dbReference type="NCBI Taxonomy" id="821"/>
    <lineage>
        <taxon>Bacteria</taxon>
        <taxon>Pseudomonadati</taxon>
        <taxon>Bacteroidota</taxon>
        <taxon>Bacteroidia</taxon>
        <taxon>Bacteroidales</taxon>
        <taxon>Bacteroidaceae</taxon>
        <taxon>Phocaeicola</taxon>
    </lineage>
</organism>
<accession>A0A0P0M1Q1</accession>
<evidence type="ECO:0000256" key="2">
    <source>
        <dbReference type="ARBA" id="ARBA00022840"/>
    </source>
</evidence>
<feature type="domain" description="Primosomal protein N' 3' DNA-binding" evidence="4">
    <location>
        <begin position="6"/>
        <end position="103"/>
    </location>
</feature>
<dbReference type="PANTHER" id="PTHR30580">
    <property type="entry name" value="PRIMOSOMAL PROTEIN N"/>
    <property type="match status" value="1"/>
</dbReference>
<evidence type="ECO:0000313" key="6">
    <source>
        <dbReference type="Proteomes" id="UP000061587"/>
    </source>
</evidence>
<dbReference type="GO" id="GO:0006270">
    <property type="term" value="P:DNA replication initiation"/>
    <property type="evidence" value="ECO:0007669"/>
    <property type="project" value="TreeGrafter"/>
</dbReference>